<protein>
    <recommendedName>
        <fullName evidence="9">Glucanase</fullName>
        <ecNumber evidence="9">3.2.1.-</ecNumber>
    </recommendedName>
</protein>
<dbReference type="InterPro" id="IPR001722">
    <property type="entry name" value="Glyco_hydro_7"/>
</dbReference>
<feature type="signal peptide" evidence="10">
    <location>
        <begin position="1"/>
        <end position="18"/>
    </location>
</feature>
<dbReference type="Gene3D" id="2.70.100.10">
    <property type="entry name" value="Glycoside hydrolase, family 7, domain"/>
    <property type="match status" value="1"/>
</dbReference>
<keyword evidence="12" id="KW-1185">Reference proteome</keyword>
<dbReference type="EC" id="3.2.1.-" evidence="9"/>
<keyword evidence="6" id="KW-0119">Carbohydrate metabolism</keyword>
<dbReference type="EMBL" id="MU251718">
    <property type="protein sequence ID" value="KAG9229927.1"/>
    <property type="molecule type" value="Genomic_DNA"/>
</dbReference>
<dbReference type="Pfam" id="PF00840">
    <property type="entry name" value="Glyco_hydro_7"/>
    <property type="match status" value="1"/>
</dbReference>
<evidence type="ECO:0000256" key="10">
    <source>
        <dbReference type="SAM" id="SignalP"/>
    </source>
</evidence>
<dbReference type="OrthoDB" id="3515365at2759"/>
<dbReference type="Proteomes" id="UP000824998">
    <property type="component" value="Unassembled WGS sequence"/>
</dbReference>
<keyword evidence="4 9" id="KW-0378">Hydrolase</keyword>
<evidence type="ECO:0000256" key="8">
    <source>
        <dbReference type="ARBA" id="ARBA00023326"/>
    </source>
</evidence>
<dbReference type="GO" id="GO:0030245">
    <property type="term" value="P:cellulose catabolic process"/>
    <property type="evidence" value="ECO:0007669"/>
    <property type="project" value="UniProtKB-KW"/>
</dbReference>
<gene>
    <name evidence="11" type="ORF">BJ875DRAFT_386279</name>
</gene>
<evidence type="ECO:0000313" key="11">
    <source>
        <dbReference type="EMBL" id="KAG9229927.1"/>
    </source>
</evidence>
<dbReference type="PRINTS" id="PR00734">
    <property type="entry name" value="GLHYDRLASE7"/>
</dbReference>
<feature type="chain" id="PRO_5040409289" description="Glucanase" evidence="10">
    <location>
        <begin position="19"/>
        <end position="463"/>
    </location>
</feature>
<keyword evidence="3 10" id="KW-0732">Signal</keyword>
<evidence type="ECO:0000256" key="7">
    <source>
        <dbReference type="ARBA" id="ARBA00023295"/>
    </source>
</evidence>
<evidence type="ECO:0000313" key="12">
    <source>
        <dbReference type="Proteomes" id="UP000824998"/>
    </source>
</evidence>
<evidence type="ECO:0000256" key="4">
    <source>
        <dbReference type="ARBA" id="ARBA00022801"/>
    </source>
</evidence>
<evidence type="ECO:0000256" key="1">
    <source>
        <dbReference type="ARBA" id="ARBA00001641"/>
    </source>
</evidence>
<keyword evidence="5 9" id="KW-0136">Cellulose degradation</keyword>
<dbReference type="InterPro" id="IPR037019">
    <property type="entry name" value="Glyco_hydro_7_sf"/>
</dbReference>
<dbReference type="SUPFAM" id="SSF49899">
    <property type="entry name" value="Concanavalin A-like lectins/glucanases"/>
    <property type="match status" value="1"/>
</dbReference>
<dbReference type="GO" id="GO:0016162">
    <property type="term" value="F:cellulose 1,4-beta-cellobiosidase activity"/>
    <property type="evidence" value="ECO:0007669"/>
    <property type="project" value="UniProtKB-EC"/>
</dbReference>
<evidence type="ECO:0000256" key="2">
    <source>
        <dbReference type="ARBA" id="ARBA00006044"/>
    </source>
</evidence>
<evidence type="ECO:0000256" key="3">
    <source>
        <dbReference type="ARBA" id="ARBA00022729"/>
    </source>
</evidence>
<dbReference type="PANTHER" id="PTHR33753:SF2">
    <property type="entry name" value="GLYCOSIDE HYDROLASE FAMILY 7 PROTEIN"/>
    <property type="match status" value="1"/>
</dbReference>
<comment type="catalytic activity">
    <reaction evidence="1">
        <text>Hydrolysis of (1-&gt;4)-beta-D-glucosidic linkages in cellulose and cellotetraose, releasing cellobiose from the non-reducing ends of the chains.</text>
        <dbReference type="EC" id="3.2.1.91"/>
    </reaction>
</comment>
<dbReference type="AlphaFoldDB" id="A0A9P7YAM7"/>
<sequence length="463" mass="50988">MLFILPILFIACTSWVDAQNFASLQVERHPSFSWDSCTSTGGCSSQNGSLVLDQNWRWVHRAKDYTNCFVDGRWEAKNYQNESICPDDDSCTSNCVIDGTDYRNMGVWPKNDSLTLKYSNRMDYTYSKSNRLYMMDAENQFFELFELLNKEITFEIDVSKMPCGLSANLNFVSMPPDGGSSQFETNQAGAAFGTGYCDASCPRNLRFVNGVANVANWTQIPDDNFGDQSFGLRGSCCPQVDIFNGNSISTSFGLHPCDSQYQHECIGDSCGGIDSPISAVDKSSCDMDGCTFNPYRMGSTDFYGRGAKGVDTSKPFKVVTQFVTRDGSNWSPLISINRLYIQNGTKIKNPVSKVDGILGDSITRDFCTNQKAVFGDSNKFDKFGGLSKITEVLMRGMVMVIGLEDDRRDGMLWLDGKLGEGKGAARGGCPSPAVPIMELIENEGRLASMTISKIRIGLIGSTT</sequence>
<name>A0A9P7YAM7_9HELO</name>
<evidence type="ECO:0000256" key="5">
    <source>
        <dbReference type="ARBA" id="ARBA00023001"/>
    </source>
</evidence>
<dbReference type="InterPro" id="IPR013320">
    <property type="entry name" value="ConA-like_dom_sf"/>
</dbReference>
<evidence type="ECO:0000256" key="9">
    <source>
        <dbReference type="RuleBase" id="RU361164"/>
    </source>
</evidence>
<comment type="caution">
    <text evidence="11">The sequence shown here is derived from an EMBL/GenBank/DDBJ whole genome shotgun (WGS) entry which is preliminary data.</text>
</comment>
<proteinExistence type="inferred from homology"/>
<dbReference type="PANTHER" id="PTHR33753">
    <property type="entry name" value="1,4-BETA-D-GLUCAN CELLOBIOHYDROLASE B"/>
    <property type="match status" value="1"/>
</dbReference>
<organism evidence="11 12">
    <name type="scientific">Amylocarpus encephaloides</name>
    <dbReference type="NCBI Taxonomy" id="45428"/>
    <lineage>
        <taxon>Eukaryota</taxon>
        <taxon>Fungi</taxon>
        <taxon>Dikarya</taxon>
        <taxon>Ascomycota</taxon>
        <taxon>Pezizomycotina</taxon>
        <taxon>Leotiomycetes</taxon>
        <taxon>Helotiales</taxon>
        <taxon>Helotiales incertae sedis</taxon>
        <taxon>Amylocarpus</taxon>
    </lineage>
</organism>
<comment type="similarity">
    <text evidence="2 9">Belongs to the glycosyl hydrolase 7 (cellulase C) family.</text>
</comment>
<accession>A0A9P7YAM7</accession>
<keyword evidence="8 9" id="KW-0624">Polysaccharide degradation</keyword>
<keyword evidence="7 9" id="KW-0326">Glycosidase</keyword>
<reference evidence="11" key="1">
    <citation type="journal article" date="2021" name="IMA Fungus">
        <title>Genomic characterization of three marine fungi, including Emericellopsis atlantica sp. nov. with signatures of a generalist lifestyle and marine biomass degradation.</title>
        <authorList>
            <person name="Hagestad O.C."/>
            <person name="Hou L."/>
            <person name="Andersen J.H."/>
            <person name="Hansen E.H."/>
            <person name="Altermark B."/>
            <person name="Li C."/>
            <person name="Kuhnert E."/>
            <person name="Cox R.J."/>
            <person name="Crous P.W."/>
            <person name="Spatafora J.W."/>
            <person name="Lail K."/>
            <person name="Amirebrahimi M."/>
            <person name="Lipzen A."/>
            <person name="Pangilinan J."/>
            <person name="Andreopoulos W."/>
            <person name="Hayes R.D."/>
            <person name="Ng V."/>
            <person name="Grigoriev I.V."/>
            <person name="Jackson S.A."/>
            <person name="Sutton T.D.S."/>
            <person name="Dobson A.D.W."/>
            <person name="Rama T."/>
        </authorList>
    </citation>
    <scope>NUCLEOTIDE SEQUENCE</scope>
    <source>
        <strain evidence="11">TRa018bII</strain>
    </source>
</reference>
<evidence type="ECO:0000256" key="6">
    <source>
        <dbReference type="ARBA" id="ARBA00023277"/>
    </source>
</evidence>